<dbReference type="RefSeq" id="WP_074019701.1">
    <property type="nucleotide sequence ID" value="NZ_CAWMWP010000109.1"/>
</dbReference>
<accession>A0A1Q5U4B3</accession>
<organism evidence="2 3">
    <name type="scientific">Xenorhabdus thuongxuanensis</name>
    <dbReference type="NCBI Taxonomy" id="1873484"/>
    <lineage>
        <taxon>Bacteria</taxon>
        <taxon>Pseudomonadati</taxon>
        <taxon>Pseudomonadota</taxon>
        <taxon>Gammaproteobacteria</taxon>
        <taxon>Enterobacterales</taxon>
        <taxon>Morganellaceae</taxon>
        <taxon>Xenorhabdus</taxon>
    </lineage>
</organism>
<keyword evidence="1" id="KW-1133">Transmembrane helix</keyword>
<keyword evidence="3" id="KW-1185">Reference proteome</keyword>
<keyword evidence="1" id="KW-0472">Membrane</keyword>
<evidence type="ECO:0000313" key="3">
    <source>
        <dbReference type="Proteomes" id="UP000186277"/>
    </source>
</evidence>
<reference evidence="2 3" key="1">
    <citation type="submission" date="2016-09" db="EMBL/GenBank/DDBJ databases">
        <title>Xenorhabdus thuongxuanensis sp. nov. and Xenorhabdus eapokensis sp. nov., isolated from Steinernema species.</title>
        <authorList>
            <person name="Kaempfer P."/>
            <person name="Tobias N.J."/>
            <person name="Phan Ke L."/>
            <person name="Bode H.B."/>
            <person name="Glaeser S.P."/>
        </authorList>
    </citation>
    <scope>NUCLEOTIDE SEQUENCE [LARGE SCALE GENOMIC DNA]</scope>
    <source>
        <strain evidence="2 3">30TX1</strain>
    </source>
</reference>
<keyword evidence="1" id="KW-0812">Transmembrane</keyword>
<gene>
    <name evidence="2" type="ORF">Xentx_01590</name>
</gene>
<dbReference type="EMBL" id="MKGR01000008">
    <property type="protein sequence ID" value="OKP07313.1"/>
    <property type="molecule type" value="Genomic_DNA"/>
</dbReference>
<feature type="transmembrane region" description="Helical" evidence="1">
    <location>
        <begin position="6"/>
        <end position="25"/>
    </location>
</feature>
<dbReference type="AlphaFoldDB" id="A0A1Q5U4B3"/>
<protein>
    <submittedName>
        <fullName evidence="2">Uncharacterized protein</fullName>
    </submittedName>
</protein>
<name>A0A1Q5U4B3_9GAMM</name>
<dbReference type="Proteomes" id="UP000186277">
    <property type="component" value="Unassembled WGS sequence"/>
</dbReference>
<proteinExistence type="predicted"/>
<evidence type="ECO:0000313" key="2">
    <source>
        <dbReference type="EMBL" id="OKP07313.1"/>
    </source>
</evidence>
<feature type="transmembrane region" description="Helical" evidence="1">
    <location>
        <begin position="37"/>
        <end position="60"/>
    </location>
</feature>
<evidence type="ECO:0000256" key="1">
    <source>
        <dbReference type="SAM" id="Phobius"/>
    </source>
</evidence>
<comment type="caution">
    <text evidence="2">The sequence shown here is derived from an EMBL/GenBank/DDBJ whole genome shotgun (WGS) entry which is preliminary data.</text>
</comment>
<feature type="transmembrane region" description="Helical" evidence="1">
    <location>
        <begin position="66"/>
        <end position="85"/>
    </location>
</feature>
<sequence>MGKSLVVFQTFLVAVFASIYIYLMAELTVYTVSTSDSGLVWVIMIGGGAVLLSIAMALMAAILQPAIYLLAAIAVGIGALVNRLYSRV</sequence>
<dbReference type="OrthoDB" id="9944481at2"/>